<dbReference type="InterPro" id="IPR006311">
    <property type="entry name" value="TAT_signal"/>
</dbReference>
<evidence type="ECO:0000313" key="3">
    <source>
        <dbReference type="EMBL" id="MQS10984.1"/>
    </source>
</evidence>
<gene>
    <name evidence="3" type="ORF">F7Q99_01480</name>
</gene>
<dbReference type="AlphaFoldDB" id="A0A6N7KLA5"/>
<dbReference type="Gene3D" id="3.10.450.50">
    <property type="match status" value="1"/>
</dbReference>
<feature type="signal peptide" evidence="1">
    <location>
        <begin position="1"/>
        <end position="27"/>
    </location>
</feature>
<dbReference type="EMBL" id="WBOF01000001">
    <property type="protein sequence ID" value="MQS10984.1"/>
    <property type="molecule type" value="Genomic_DNA"/>
</dbReference>
<accession>A0A6N7KLA5</accession>
<dbReference type="Pfam" id="PF12680">
    <property type="entry name" value="SnoaL_2"/>
    <property type="match status" value="1"/>
</dbReference>
<sequence length="175" mass="18986">MSPLPDRRTLLRAGLATAVPVAVAAHAAAPAAAEPFSLREDDVVRWITAYLAAWRNKDADAAVALFTPDAVYQAVPGVAQQTFQGRQAIGDYWRGVTAPQSDLSARYGRPIVQGNRAVVELWVQLQVPGDGGTRQWITLIETNVLRFEAPGLVSCNVEYWNLQSGRIDPPAGWGH</sequence>
<evidence type="ECO:0000259" key="2">
    <source>
        <dbReference type="Pfam" id="PF12680"/>
    </source>
</evidence>
<dbReference type="RefSeq" id="WP_153459716.1">
    <property type="nucleotide sequence ID" value="NZ_WBOF01000001.1"/>
</dbReference>
<dbReference type="PROSITE" id="PS51318">
    <property type="entry name" value="TAT"/>
    <property type="match status" value="1"/>
</dbReference>
<dbReference type="OrthoDB" id="8526151at2"/>
<name>A0A6N7KLA5_9ACTN</name>
<dbReference type="Proteomes" id="UP000450000">
    <property type="component" value="Unassembled WGS sequence"/>
</dbReference>
<evidence type="ECO:0000313" key="4">
    <source>
        <dbReference type="Proteomes" id="UP000450000"/>
    </source>
</evidence>
<feature type="chain" id="PRO_5027029687" evidence="1">
    <location>
        <begin position="28"/>
        <end position="175"/>
    </location>
</feature>
<dbReference type="InterPro" id="IPR037401">
    <property type="entry name" value="SnoaL-like"/>
</dbReference>
<protein>
    <submittedName>
        <fullName evidence="3">Nuclear transport factor 2 family protein</fullName>
    </submittedName>
</protein>
<keyword evidence="1" id="KW-0732">Signal</keyword>
<dbReference type="SUPFAM" id="SSF54427">
    <property type="entry name" value="NTF2-like"/>
    <property type="match status" value="1"/>
</dbReference>
<feature type="domain" description="SnoaL-like" evidence="2">
    <location>
        <begin position="48"/>
        <end position="147"/>
    </location>
</feature>
<reference evidence="3 4" key="1">
    <citation type="submission" date="2019-09" db="EMBL/GenBank/DDBJ databases">
        <title>Genome Sequences of Streptomyces kaniharaensis ATCC 21070.</title>
        <authorList>
            <person name="Zhu W."/>
            <person name="De Crecy-Lagard V."/>
            <person name="Richards N.G."/>
        </authorList>
    </citation>
    <scope>NUCLEOTIDE SEQUENCE [LARGE SCALE GENOMIC DNA]</scope>
    <source>
        <strain evidence="3 4">SF-557</strain>
    </source>
</reference>
<comment type="caution">
    <text evidence="3">The sequence shown here is derived from an EMBL/GenBank/DDBJ whole genome shotgun (WGS) entry which is preliminary data.</text>
</comment>
<organism evidence="3 4">
    <name type="scientific">Streptomyces kaniharaensis</name>
    <dbReference type="NCBI Taxonomy" id="212423"/>
    <lineage>
        <taxon>Bacteria</taxon>
        <taxon>Bacillati</taxon>
        <taxon>Actinomycetota</taxon>
        <taxon>Actinomycetes</taxon>
        <taxon>Kitasatosporales</taxon>
        <taxon>Streptomycetaceae</taxon>
        <taxon>Streptomyces</taxon>
    </lineage>
</organism>
<proteinExistence type="predicted"/>
<dbReference type="InterPro" id="IPR032710">
    <property type="entry name" value="NTF2-like_dom_sf"/>
</dbReference>
<evidence type="ECO:0000256" key="1">
    <source>
        <dbReference type="SAM" id="SignalP"/>
    </source>
</evidence>
<keyword evidence="4" id="KW-1185">Reference proteome</keyword>